<evidence type="ECO:0000256" key="2">
    <source>
        <dbReference type="ARBA" id="ARBA00022980"/>
    </source>
</evidence>
<evidence type="ECO:0000313" key="4">
    <source>
        <dbReference type="WBParaSite" id="ECPE_0001707301-mRNA-1"/>
    </source>
</evidence>
<dbReference type="GO" id="GO:1990904">
    <property type="term" value="C:ribonucleoprotein complex"/>
    <property type="evidence" value="ECO:0007669"/>
    <property type="project" value="UniProtKB-KW"/>
</dbReference>
<dbReference type="WBParaSite" id="ECPE_0001707301-mRNA-1">
    <property type="protein sequence ID" value="ECPE_0001707301-mRNA-1"/>
    <property type="gene ID" value="ECPE_0001707301"/>
</dbReference>
<dbReference type="Gene3D" id="1.10.1900.20">
    <property type="entry name" value="Ribosomal protein L20"/>
    <property type="match status" value="1"/>
</dbReference>
<dbReference type="GO" id="GO:0019843">
    <property type="term" value="F:rRNA binding"/>
    <property type="evidence" value="ECO:0007669"/>
    <property type="project" value="InterPro"/>
</dbReference>
<dbReference type="Pfam" id="PF00453">
    <property type="entry name" value="Ribosomal_L20"/>
    <property type="match status" value="1"/>
</dbReference>
<dbReference type="GO" id="GO:0003735">
    <property type="term" value="F:structural constituent of ribosome"/>
    <property type="evidence" value="ECO:0007669"/>
    <property type="project" value="InterPro"/>
</dbReference>
<dbReference type="InterPro" id="IPR035566">
    <property type="entry name" value="Ribosomal_protein_bL20_C"/>
</dbReference>
<dbReference type="GO" id="GO:0005840">
    <property type="term" value="C:ribosome"/>
    <property type="evidence" value="ECO:0007669"/>
    <property type="project" value="UniProtKB-KW"/>
</dbReference>
<dbReference type="AlphaFoldDB" id="A0A183BCU4"/>
<protein>
    <submittedName>
        <fullName evidence="4">Transposase</fullName>
    </submittedName>
</protein>
<proteinExistence type="inferred from homology"/>
<comment type="similarity">
    <text evidence="1">Belongs to the bacterial ribosomal protein bL20 family.</text>
</comment>
<keyword evidence="3" id="KW-0687">Ribonucleoprotein</keyword>
<dbReference type="GO" id="GO:0006412">
    <property type="term" value="P:translation"/>
    <property type="evidence" value="ECO:0007669"/>
    <property type="project" value="InterPro"/>
</dbReference>
<evidence type="ECO:0000256" key="3">
    <source>
        <dbReference type="ARBA" id="ARBA00023274"/>
    </source>
</evidence>
<sequence>LGINRVFKSLQHVRALHDARKKDISDLWTERLSIASEQCGLPSVAVLREGLGQCNIALNSNMLQILAVYEPKTFAALADIAKQYHVEKGVRLPNPQTRSQVITRGMLHSPIVPGNKHLYD</sequence>
<dbReference type="InterPro" id="IPR005813">
    <property type="entry name" value="Ribosomal_bL20"/>
</dbReference>
<reference evidence="4" key="1">
    <citation type="submission" date="2016-06" db="UniProtKB">
        <authorList>
            <consortium name="WormBaseParasite"/>
        </authorList>
    </citation>
    <scope>IDENTIFICATION</scope>
</reference>
<evidence type="ECO:0000256" key="1">
    <source>
        <dbReference type="ARBA" id="ARBA00007698"/>
    </source>
</evidence>
<accession>A0A183BCU4</accession>
<name>A0A183BCU4_9TREM</name>
<dbReference type="SUPFAM" id="SSF74731">
    <property type="entry name" value="Ribosomal protein L20"/>
    <property type="match status" value="1"/>
</dbReference>
<dbReference type="PANTHER" id="PTHR10986">
    <property type="entry name" value="39S RIBOSOMAL PROTEIN L20"/>
    <property type="match status" value="1"/>
</dbReference>
<organism evidence="4">
    <name type="scientific">Echinostoma caproni</name>
    <dbReference type="NCBI Taxonomy" id="27848"/>
    <lineage>
        <taxon>Eukaryota</taxon>
        <taxon>Metazoa</taxon>
        <taxon>Spiralia</taxon>
        <taxon>Lophotrochozoa</taxon>
        <taxon>Platyhelminthes</taxon>
        <taxon>Trematoda</taxon>
        <taxon>Digenea</taxon>
        <taxon>Plagiorchiida</taxon>
        <taxon>Echinostomata</taxon>
        <taxon>Echinostomatoidea</taxon>
        <taxon>Echinostomatidae</taxon>
        <taxon>Echinostoma</taxon>
    </lineage>
</organism>
<keyword evidence="2" id="KW-0689">Ribosomal protein</keyword>